<accession>A0AAN2K7S7</accession>
<evidence type="ECO:0000313" key="1">
    <source>
        <dbReference type="EMBL" id="CAH6378924.1"/>
    </source>
</evidence>
<sequence length="30" mass="3658">MDEPELCFDQMCTRFISEKFSQLLKINNNY</sequence>
<organism evidence="1 2">
    <name type="scientific">Enterobacter agglomerans</name>
    <name type="common">Erwinia herbicola</name>
    <name type="synonym">Pantoea agglomerans</name>
    <dbReference type="NCBI Taxonomy" id="549"/>
    <lineage>
        <taxon>Bacteria</taxon>
        <taxon>Pseudomonadati</taxon>
        <taxon>Pseudomonadota</taxon>
        <taxon>Gammaproteobacteria</taxon>
        <taxon>Enterobacterales</taxon>
        <taxon>Erwiniaceae</taxon>
        <taxon>Pantoea</taxon>
        <taxon>Pantoea agglomerans group</taxon>
    </lineage>
</organism>
<reference evidence="1" key="1">
    <citation type="submission" date="2022-05" db="EMBL/GenBank/DDBJ databases">
        <authorList>
            <person name="Pothier F. J."/>
        </authorList>
    </citation>
    <scope>NUCLEOTIDE SEQUENCE</scope>
    <source>
        <strain evidence="1">DAPP-PG734</strain>
        <plasmid evidence="1">P3</plasmid>
    </source>
</reference>
<proteinExistence type="predicted"/>
<protein>
    <submittedName>
        <fullName evidence="1">Uncharacterized protein</fullName>
    </submittedName>
</protein>
<dbReference type="Proteomes" id="UP001158961">
    <property type="component" value="Plasmid P3"/>
</dbReference>
<dbReference type="EMBL" id="OW970318">
    <property type="protein sequence ID" value="CAH6378924.1"/>
    <property type="molecule type" value="Genomic_DNA"/>
</dbReference>
<dbReference type="AlphaFoldDB" id="A0AAN2K7S7"/>
<keyword evidence="1" id="KW-0614">Plasmid</keyword>
<gene>
    <name evidence="1" type="ORF">DAPPPG734_24620</name>
</gene>
<name>A0AAN2K7S7_ENTAG</name>
<geneLocation type="plasmid" evidence="1 2">
    <name>P3</name>
</geneLocation>
<evidence type="ECO:0000313" key="2">
    <source>
        <dbReference type="Proteomes" id="UP001158961"/>
    </source>
</evidence>